<name>A0A0A9FEX8_ARUDO</name>
<reference evidence="1" key="2">
    <citation type="journal article" date="2015" name="Data Brief">
        <title>Shoot transcriptome of the giant reed, Arundo donax.</title>
        <authorList>
            <person name="Barrero R.A."/>
            <person name="Guerrero F.D."/>
            <person name="Moolhuijzen P."/>
            <person name="Goolsby J.A."/>
            <person name="Tidwell J."/>
            <person name="Bellgard S.E."/>
            <person name="Bellgard M.I."/>
        </authorList>
    </citation>
    <scope>NUCLEOTIDE SEQUENCE</scope>
    <source>
        <tissue evidence="1">Shoot tissue taken approximately 20 cm above the soil surface</tissue>
    </source>
</reference>
<reference evidence="1" key="1">
    <citation type="submission" date="2014-09" db="EMBL/GenBank/DDBJ databases">
        <authorList>
            <person name="Magalhaes I.L.F."/>
            <person name="Oliveira U."/>
            <person name="Santos F.R."/>
            <person name="Vidigal T.H.D.A."/>
            <person name="Brescovit A.D."/>
            <person name="Santos A.J."/>
        </authorList>
    </citation>
    <scope>NUCLEOTIDE SEQUENCE</scope>
    <source>
        <tissue evidence="1">Shoot tissue taken approximately 20 cm above the soil surface</tissue>
    </source>
</reference>
<accession>A0A0A9FEX8</accession>
<evidence type="ECO:0000313" key="1">
    <source>
        <dbReference type="EMBL" id="JAE10912.1"/>
    </source>
</evidence>
<organism evidence="1">
    <name type="scientific">Arundo donax</name>
    <name type="common">Giant reed</name>
    <name type="synonym">Donax arundinaceus</name>
    <dbReference type="NCBI Taxonomy" id="35708"/>
    <lineage>
        <taxon>Eukaryota</taxon>
        <taxon>Viridiplantae</taxon>
        <taxon>Streptophyta</taxon>
        <taxon>Embryophyta</taxon>
        <taxon>Tracheophyta</taxon>
        <taxon>Spermatophyta</taxon>
        <taxon>Magnoliopsida</taxon>
        <taxon>Liliopsida</taxon>
        <taxon>Poales</taxon>
        <taxon>Poaceae</taxon>
        <taxon>PACMAD clade</taxon>
        <taxon>Arundinoideae</taxon>
        <taxon>Arundineae</taxon>
        <taxon>Arundo</taxon>
    </lineage>
</organism>
<dbReference type="AlphaFoldDB" id="A0A0A9FEX8"/>
<dbReference type="EMBL" id="GBRH01186984">
    <property type="protein sequence ID" value="JAE10912.1"/>
    <property type="molecule type" value="Transcribed_RNA"/>
</dbReference>
<protein>
    <submittedName>
        <fullName evidence="1">Uncharacterized protein</fullName>
    </submittedName>
</protein>
<proteinExistence type="predicted"/>
<sequence>MWKLPLETHTLLKSVSEFPGPYHLSRKGVLLQGLQLPAFPRLDKMEMIMKQDKGRMPRFSVQSNSSAK</sequence>